<dbReference type="Gene3D" id="1.20.1740.10">
    <property type="entry name" value="Amino acid/polyamine transporter I"/>
    <property type="match status" value="1"/>
</dbReference>
<evidence type="ECO:0000256" key="4">
    <source>
        <dbReference type="ARBA" id="ARBA00022970"/>
    </source>
</evidence>
<dbReference type="GO" id="GO:0016020">
    <property type="term" value="C:membrane"/>
    <property type="evidence" value="ECO:0007669"/>
    <property type="project" value="UniProtKB-SubCell"/>
</dbReference>
<feature type="domain" description="Amino acid permease/ SLC12A" evidence="8">
    <location>
        <begin position="28"/>
        <end position="391"/>
    </location>
</feature>
<evidence type="ECO:0000313" key="10">
    <source>
        <dbReference type="Proteomes" id="UP000245202"/>
    </source>
</evidence>
<keyword evidence="3 7" id="KW-0812">Transmembrane</keyword>
<comment type="caution">
    <text evidence="9">The sequence shown here is derived from an EMBL/GenBank/DDBJ whole genome shotgun (WGS) entry which is preliminary data.</text>
</comment>
<dbReference type="PIRSF" id="PIRSF006060">
    <property type="entry name" value="AA_transporter"/>
    <property type="match status" value="1"/>
</dbReference>
<evidence type="ECO:0000256" key="2">
    <source>
        <dbReference type="ARBA" id="ARBA00022448"/>
    </source>
</evidence>
<keyword evidence="6 7" id="KW-0472">Membrane</keyword>
<sequence>MSMSDSASKRHASKSDDKQGNMSWWQLALFGLGTTTGTGFLLGSSLAIEKGGFSVILNFLLAAVGTFIVFQALAKMIALHSEKGSFRTYSKQAFGHWAGFSHGWVYWSSEMLILGSQLTAIGLFTRFWFPNLPLWMLTSGYAVLGVGVVLLGTAWFEKTVNVLAIVKVAAIVMFILLACLVIPGFLGSENAHTHAPNSFQGIFKGGAMGVWTSLIYVFFCFSGIEVMGIMAAELKEPKEAPKSGRLMIAIITFLFVVSIGLVLFVTPIDQITTQESPFVTALKDLHYEVLVHIFNGVLIIAGFSGLVASLYSVTLVMSMIADEGDAPKFFSKKTRKRKFPYGSLLLTLGGMAVSITVALLLPNRVYEFITTAGGLMLLYTWLYILFASYKLLKPNAWERAQSYIAIALLLAAVVGTWFDGSTRPGFFISLGFISAIGIVTFFMRKQWAESEK</sequence>
<protein>
    <submittedName>
        <fullName evidence="9">Amino acid permease</fullName>
    </submittedName>
</protein>
<evidence type="ECO:0000256" key="5">
    <source>
        <dbReference type="ARBA" id="ARBA00022989"/>
    </source>
</evidence>
<dbReference type="GO" id="GO:0006865">
    <property type="term" value="P:amino acid transport"/>
    <property type="evidence" value="ECO:0007669"/>
    <property type="project" value="UniProtKB-KW"/>
</dbReference>
<name>A0A2R5F5T8_9BACL</name>
<comment type="subcellular location">
    <subcellularLocation>
        <location evidence="1">Membrane</location>
        <topology evidence="1">Multi-pass membrane protein</topology>
    </subcellularLocation>
</comment>
<dbReference type="Pfam" id="PF00324">
    <property type="entry name" value="AA_permease"/>
    <property type="match status" value="1"/>
</dbReference>
<evidence type="ECO:0000259" key="8">
    <source>
        <dbReference type="Pfam" id="PF00324"/>
    </source>
</evidence>
<gene>
    <name evidence="9" type="ORF">PAT3040_06608</name>
</gene>
<feature type="transmembrane region" description="Helical" evidence="7">
    <location>
        <begin position="168"/>
        <end position="188"/>
    </location>
</feature>
<dbReference type="PANTHER" id="PTHR43495">
    <property type="entry name" value="GABA PERMEASE"/>
    <property type="match status" value="1"/>
</dbReference>
<keyword evidence="2" id="KW-0813">Transport</keyword>
<feature type="transmembrane region" description="Helical" evidence="7">
    <location>
        <begin position="208"/>
        <end position="234"/>
    </location>
</feature>
<evidence type="ECO:0000256" key="1">
    <source>
        <dbReference type="ARBA" id="ARBA00004141"/>
    </source>
</evidence>
<evidence type="ECO:0000256" key="7">
    <source>
        <dbReference type="SAM" id="Phobius"/>
    </source>
</evidence>
<keyword evidence="4" id="KW-0029">Amino-acid transport</keyword>
<keyword evidence="5 7" id="KW-1133">Transmembrane helix</keyword>
<keyword evidence="10" id="KW-1185">Reference proteome</keyword>
<dbReference type="GO" id="GO:0055085">
    <property type="term" value="P:transmembrane transport"/>
    <property type="evidence" value="ECO:0007669"/>
    <property type="project" value="InterPro"/>
</dbReference>
<reference evidence="9 10" key="1">
    <citation type="submission" date="2017-08" db="EMBL/GenBank/DDBJ databases">
        <title>Substantial Increase in Enzyme Production by Combined Drug-Resistance Mutations in Paenibacillus agaridevorans.</title>
        <authorList>
            <person name="Tanaka Y."/>
            <person name="Funane K."/>
            <person name="Hosaka T."/>
            <person name="Shiwa Y."/>
            <person name="Fujita N."/>
            <person name="Miyazaki T."/>
            <person name="Yoshikawa H."/>
            <person name="Murakami K."/>
            <person name="Kasahara K."/>
            <person name="Inaoka T."/>
            <person name="Hiraga Y."/>
            <person name="Ochi K."/>
        </authorList>
    </citation>
    <scope>NUCLEOTIDE SEQUENCE [LARGE SCALE GENOMIC DNA]</scope>
    <source>
        <strain evidence="9 10">T-3040</strain>
    </source>
</reference>
<feature type="transmembrane region" description="Helical" evidence="7">
    <location>
        <begin position="135"/>
        <end position="156"/>
    </location>
</feature>
<evidence type="ECO:0000256" key="3">
    <source>
        <dbReference type="ARBA" id="ARBA00022692"/>
    </source>
</evidence>
<dbReference type="PANTHER" id="PTHR43495:SF5">
    <property type="entry name" value="GAMMA-AMINOBUTYRIC ACID PERMEASE"/>
    <property type="match status" value="1"/>
</dbReference>
<feature type="transmembrane region" description="Helical" evidence="7">
    <location>
        <begin position="424"/>
        <end position="443"/>
    </location>
</feature>
<organism evidence="9 10">
    <name type="scientific">Paenibacillus agaridevorans</name>
    <dbReference type="NCBI Taxonomy" id="171404"/>
    <lineage>
        <taxon>Bacteria</taxon>
        <taxon>Bacillati</taxon>
        <taxon>Bacillota</taxon>
        <taxon>Bacilli</taxon>
        <taxon>Bacillales</taxon>
        <taxon>Paenibacillaceae</taxon>
        <taxon>Paenibacillus</taxon>
    </lineage>
</organism>
<dbReference type="EMBL" id="BDQX01000430">
    <property type="protein sequence ID" value="GBG11761.1"/>
    <property type="molecule type" value="Genomic_DNA"/>
</dbReference>
<evidence type="ECO:0000256" key="6">
    <source>
        <dbReference type="ARBA" id="ARBA00023136"/>
    </source>
</evidence>
<dbReference type="AlphaFoldDB" id="A0A2R5F5T8"/>
<feature type="transmembrane region" description="Helical" evidence="7">
    <location>
        <begin position="368"/>
        <end position="388"/>
    </location>
</feature>
<feature type="transmembrane region" description="Helical" evidence="7">
    <location>
        <begin position="400"/>
        <end position="418"/>
    </location>
</feature>
<feature type="transmembrane region" description="Helical" evidence="7">
    <location>
        <begin position="246"/>
        <end position="268"/>
    </location>
</feature>
<feature type="transmembrane region" description="Helical" evidence="7">
    <location>
        <begin position="57"/>
        <end position="78"/>
    </location>
</feature>
<feature type="transmembrane region" description="Helical" evidence="7">
    <location>
        <begin position="341"/>
        <end position="362"/>
    </location>
</feature>
<dbReference type="Proteomes" id="UP000245202">
    <property type="component" value="Unassembled WGS sequence"/>
</dbReference>
<accession>A0A2R5F5T8</accession>
<dbReference type="InterPro" id="IPR004841">
    <property type="entry name" value="AA-permease/SLC12A_dom"/>
</dbReference>
<proteinExistence type="predicted"/>
<evidence type="ECO:0000313" key="9">
    <source>
        <dbReference type="EMBL" id="GBG11761.1"/>
    </source>
</evidence>
<feature type="transmembrane region" description="Helical" evidence="7">
    <location>
        <begin position="293"/>
        <end position="320"/>
    </location>
</feature>